<dbReference type="EC" id="2.7.13.3" evidence="2"/>
<organism evidence="11 12">
    <name type="scientific">Roseateles albus</name>
    <dbReference type="NCBI Taxonomy" id="2987525"/>
    <lineage>
        <taxon>Bacteria</taxon>
        <taxon>Pseudomonadati</taxon>
        <taxon>Pseudomonadota</taxon>
        <taxon>Betaproteobacteria</taxon>
        <taxon>Burkholderiales</taxon>
        <taxon>Sphaerotilaceae</taxon>
        <taxon>Roseateles</taxon>
    </lineage>
</organism>
<evidence type="ECO:0000313" key="11">
    <source>
        <dbReference type="EMBL" id="MDC8773115.1"/>
    </source>
</evidence>
<evidence type="ECO:0000256" key="3">
    <source>
        <dbReference type="ARBA" id="ARBA00022553"/>
    </source>
</evidence>
<dbReference type="CDD" id="cd16917">
    <property type="entry name" value="HATPase_UhpB-NarQ-NarX-like"/>
    <property type="match status" value="1"/>
</dbReference>
<dbReference type="SUPFAM" id="SSF55874">
    <property type="entry name" value="ATPase domain of HSP90 chaperone/DNA topoisomerase II/histidine kinase"/>
    <property type="match status" value="1"/>
</dbReference>
<dbReference type="Gene3D" id="3.40.50.2300">
    <property type="match status" value="1"/>
</dbReference>
<dbReference type="Pfam" id="PF02518">
    <property type="entry name" value="HATPase_c"/>
    <property type="match status" value="1"/>
</dbReference>
<keyword evidence="8" id="KW-0902">Two-component regulatory system</keyword>
<evidence type="ECO:0000256" key="9">
    <source>
        <dbReference type="PROSITE-ProRule" id="PRU00169"/>
    </source>
</evidence>
<keyword evidence="6" id="KW-0418">Kinase</keyword>
<dbReference type="InterPro" id="IPR011712">
    <property type="entry name" value="Sig_transdc_His_kin_sub3_dim/P"/>
</dbReference>
<evidence type="ECO:0000256" key="8">
    <source>
        <dbReference type="ARBA" id="ARBA00023012"/>
    </source>
</evidence>
<evidence type="ECO:0000313" key="12">
    <source>
        <dbReference type="Proteomes" id="UP001221189"/>
    </source>
</evidence>
<comment type="caution">
    <text evidence="11">The sequence shown here is derived from an EMBL/GenBank/DDBJ whole genome shotgun (WGS) entry which is preliminary data.</text>
</comment>
<dbReference type="Pfam" id="PF00072">
    <property type="entry name" value="Response_reg"/>
    <property type="match status" value="1"/>
</dbReference>
<evidence type="ECO:0000256" key="6">
    <source>
        <dbReference type="ARBA" id="ARBA00022777"/>
    </source>
</evidence>
<evidence type="ECO:0000256" key="1">
    <source>
        <dbReference type="ARBA" id="ARBA00000085"/>
    </source>
</evidence>
<dbReference type="InterPro" id="IPR011006">
    <property type="entry name" value="CheY-like_superfamily"/>
</dbReference>
<keyword evidence="4" id="KW-0808">Transferase</keyword>
<proteinExistence type="predicted"/>
<dbReference type="SMART" id="SM00448">
    <property type="entry name" value="REC"/>
    <property type="match status" value="1"/>
</dbReference>
<comment type="catalytic activity">
    <reaction evidence="1">
        <text>ATP + protein L-histidine = ADP + protein N-phospho-L-histidine.</text>
        <dbReference type="EC" id="2.7.13.3"/>
    </reaction>
</comment>
<evidence type="ECO:0000256" key="2">
    <source>
        <dbReference type="ARBA" id="ARBA00012438"/>
    </source>
</evidence>
<dbReference type="InterPro" id="IPR050482">
    <property type="entry name" value="Sensor_HK_TwoCompSys"/>
</dbReference>
<feature type="modified residue" description="4-aspartylphosphate" evidence="9">
    <location>
        <position position="58"/>
    </location>
</feature>
<sequence>MTELPSPRILIVEDEHIVARDLQQQLLDLAYSPIGHATSGEQGLAMAAELRPDLVLMDIQLNSELDGIEAARQIRAHLALPVVFLTAFAADEVLARAKLTEPYGYILKPFTERELRTVLEMALYKHKAEQGLAEGAAQLRALSRRVLEVQETERRRLALELHDELGQSLTAIKINLQSQARFRTTSPEALGLENIRIVDDALQQVRRLAMALRPSMLDDLGLAPALRWLTEQAAARSGYELQFQALTPTVRLPPEIETTFFRIAQEALTNVARHAQASQLEVVLQQSDEDLVMSINDNGRGFEPQASRGLAVAGASLGLLGMQERAMLIGASLLIESSPGRGCMVLLSCPLFAPEVPR</sequence>
<keyword evidence="7" id="KW-0067">ATP-binding</keyword>
<dbReference type="RefSeq" id="WP_273601294.1">
    <property type="nucleotide sequence ID" value="NZ_JAQQXT010000010.1"/>
</dbReference>
<dbReference type="InterPro" id="IPR036890">
    <property type="entry name" value="HATPase_C_sf"/>
</dbReference>
<keyword evidence="5" id="KW-0547">Nucleotide-binding</keyword>
<dbReference type="Pfam" id="PF07730">
    <property type="entry name" value="HisKA_3"/>
    <property type="match status" value="1"/>
</dbReference>
<dbReference type="PANTHER" id="PTHR24421:SF10">
    <property type="entry name" value="NITRATE_NITRITE SENSOR PROTEIN NARQ"/>
    <property type="match status" value="1"/>
</dbReference>
<dbReference type="PROSITE" id="PS50110">
    <property type="entry name" value="RESPONSE_REGULATORY"/>
    <property type="match status" value="1"/>
</dbReference>
<accession>A0ABT5KJK2</accession>
<dbReference type="Proteomes" id="UP001221189">
    <property type="component" value="Unassembled WGS sequence"/>
</dbReference>
<dbReference type="InterPro" id="IPR003594">
    <property type="entry name" value="HATPase_dom"/>
</dbReference>
<dbReference type="Gene3D" id="1.20.5.1930">
    <property type="match status" value="1"/>
</dbReference>
<dbReference type="CDD" id="cd17534">
    <property type="entry name" value="REC_DC-like"/>
    <property type="match status" value="1"/>
</dbReference>
<keyword evidence="12" id="KW-1185">Reference proteome</keyword>
<reference evidence="11 12" key="1">
    <citation type="submission" date="2022-10" db="EMBL/GenBank/DDBJ databases">
        <title>Paucibacter sp. hw1 Genome sequencing.</title>
        <authorList>
            <person name="Park S."/>
        </authorList>
    </citation>
    <scope>NUCLEOTIDE SEQUENCE [LARGE SCALE GENOMIC DNA]</scope>
    <source>
        <strain evidence="12">hw1</strain>
    </source>
</reference>
<dbReference type="EMBL" id="JAQQXT010000010">
    <property type="protein sequence ID" value="MDC8773115.1"/>
    <property type="molecule type" value="Genomic_DNA"/>
</dbReference>
<name>A0ABT5KJK2_9BURK</name>
<dbReference type="SUPFAM" id="SSF52172">
    <property type="entry name" value="CheY-like"/>
    <property type="match status" value="1"/>
</dbReference>
<evidence type="ECO:0000256" key="4">
    <source>
        <dbReference type="ARBA" id="ARBA00022679"/>
    </source>
</evidence>
<keyword evidence="3 9" id="KW-0597">Phosphoprotein</keyword>
<evidence type="ECO:0000256" key="5">
    <source>
        <dbReference type="ARBA" id="ARBA00022741"/>
    </source>
</evidence>
<evidence type="ECO:0000259" key="10">
    <source>
        <dbReference type="PROSITE" id="PS50110"/>
    </source>
</evidence>
<evidence type="ECO:0000256" key="7">
    <source>
        <dbReference type="ARBA" id="ARBA00022840"/>
    </source>
</evidence>
<feature type="domain" description="Response regulatory" evidence="10">
    <location>
        <begin position="8"/>
        <end position="123"/>
    </location>
</feature>
<dbReference type="PANTHER" id="PTHR24421">
    <property type="entry name" value="NITRATE/NITRITE SENSOR PROTEIN NARX-RELATED"/>
    <property type="match status" value="1"/>
</dbReference>
<gene>
    <name evidence="11" type="ORF">PRZ03_16125</name>
</gene>
<dbReference type="SMART" id="SM00387">
    <property type="entry name" value="HATPase_c"/>
    <property type="match status" value="1"/>
</dbReference>
<dbReference type="InterPro" id="IPR001789">
    <property type="entry name" value="Sig_transdc_resp-reg_receiver"/>
</dbReference>
<protein>
    <recommendedName>
        <fullName evidence="2">histidine kinase</fullName>
        <ecNumber evidence="2">2.7.13.3</ecNumber>
    </recommendedName>
</protein>
<dbReference type="Gene3D" id="3.30.565.10">
    <property type="entry name" value="Histidine kinase-like ATPase, C-terminal domain"/>
    <property type="match status" value="1"/>
</dbReference>